<dbReference type="SUPFAM" id="SSF53448">
    <property type="entry name" value="Nucleotide-diphospho-sugar transferases"/>
    <property type="match status" value="1"/>
</dbReference>
<name>A0A381P5G9_9ZZZZ</name>
<dbReference type="GO" id="GO:0004475">
    <property type="term" value="F:mannose-1-phosphate guanylyltransferase (GTP) activity"/>
    <property type="evidence" value="ECO:0007669"/>
    <property type="project" value="TreeGrafter"/>
</dbReference>
<gene>
    <name evidence="3" type="ORF">METZ01_LOCUS14403</name>
</gene>
<dbReference type="AlphaFoldDB" id="A0A381P5G9"/>
<dbReference type="InterPro" id="IPR029044">
    <property type="entry name" value="Nucleotide-diphossugar_trans"/>
</dbReference>
<dbReference type="GO" id="GO:0009298">
    <property type="term" value="P:GDP-mannose biosynthetic process"/>
    <property type="evidence" value="ECO:0007669"/>
    <property type="project" value="TreeGrafter"/>
</dbReference>
<accession>A0A381P5G9</accession>
<evidence type="ECO:0000313" key="3">
    <source>
        <dbReference type="EMBL" id="SUZ61549.1"/>
    </source>
</evidence>
<sequence length="353" mass="38595">MAESKVSSKRSDDDLFVVILAGGIGSRFWPASTPSRPKQLLALATDSPLVVDTFRRGAGIVPVNQVRLLANARLTAAFQALPEQWEDDVYWVEPRARGTCPALAWAAWSIERECPGAVMISLHSDHLIEPLDDFQRTISAAVELARNREILVCIGAVPDRIETGYGHIQPGESIALESEIEASTVSAFHEKPNATNAERYLQEGYLWNTGMFVWKASTFLNEVRVNAPEIGACLPLLEESPEAFFDAVPEGPVDTMVLERSACVGVVQASFSWDDMGSWESLARNRAPDEDHNVVVGDGTVREGSNNIVFSEAGQVVLFGVDNLVVVRTDEATLVMPRDRASDLKTLFKKLGG</sequence>
<dbReference type="InterPro" id="IPR054566">
    <property type="entry name" value="ManC/GMP-like_b-helix"/>
</dbReference>
<evidence type="ECO:0000259" key="2">
    <source>
        <dbReference type="Pfam" id="PF22640"/>
    </source>
</evidence>
<reference evidence="3" key="1">
    <citation type="submission" date="2018-05" db="EMBL/GenBank/DDBJ databases">
        <authorList>
            <person name="Lanie J.A."/>
            <person name="Ng W.-L."/>
            <person name="Kazmierczak K.M."/>
            <person name="Andrzejewski T.M."/>
            <person name="Davidsen T.M."/>
            <person name="Wayne K.J."/>
            <person name="Tettelin H."/>
            <person name="Glass J.I."/>
            <person name="Rusch D."/>
            <person name="Podicherti R."/>
            <person name="Tsui H.-C.T."/>
            <person name="Winkler M.E."/>
        </authorList>
    </citation>
    <scope>NUCLEOTIDE SEQUENCE</scope>
</reference>
<dbReference type="EMBL" id="UINC01000810">
    <property type="protein sequence ID" value="SUZ61549.1"/>
    <property type="molecule type" value="Genomic_DNA"/>
</dbReference>
<proteinExistence type="predicted"/>
<protein>
    <submittedName>
        <fullName evidence="3">Uncharacterized protein</fullName>
    </submittedName>
</protein>
<dbReference type="Gene3D" id="3.90.550.10">
    <property type="entry name" value="Spore Coat Polysaccharide Biosynthesis Protein SpsA, Chain A"/>
    <property type="match status" value="1"/>
</dbReference>
<dbReference type="Pfam" id="PF00483">
    <property type="entry name" value="NTP_transferase"/>
    <property type="match status" value="1"/>
</dbReference>
<dbReference type="SUPFAM" id="SSF159283">
    <property type="entry name" value="Guanosine diphospho-D-mannose pyrophosphorylase/mannose-6-phosphate isomerase linker domain"/>
    <property type="match status" value="1"/>
</dbReference>
<dbReference type="Pfam" id="PF22640">
    <property type="entry name" value="ManC_GMP_beta-helix"/>
    <property type="match status" value="1"/>
</dbReference>
<evidence type="ECO:0000259" key="1">
    <source>
        <dbReference type="Pfam" id="PF00483"/>
    </source>
</evidence>
<feature type="domain" description="Nucleotidyl transferase" evidence="1">
    <location>
        <begin position="18"/>
        <end position="285"/>
    </location>
</feature>
<dbReference type="PANTHER" id="PTHR46390">
    <property type="entry name" value="MANNOSE-1-PHOSPHATE GUANYLYLTRANSFERASE"/>
    <property type="match status" value="1"/>
</dbReference>
<dbReference type="PANTHER" id="PTHR46390:SF1">
    <property type="entry name" value="MANNOSE-1-PHOSPHATE GUANYLYLTRANSFERASE"/>
    <property type="match status" value="1"/>
</dbReference>
<dbReference type="InterPro" id="IPR005835">
    <property type="entry name" value="NTP_transferase_dom"/>
</dbReference>
<organism evidence="3">
    <name type="scientific">marine metagenome</name>
    <dbReference type="NCBI Taxonomy" id="408172"/>
    <lineage>
        <taxon>unclassified sequences</taxon>
        <taxon>metagenomes</taxon>
        <taxon>ecological metagenomes</taxon>
    </lineage>
</organism>
<dbReference type="InterPro" id="IPR051161">
    <property type="entry name" value="Mannose-6P_isomerase_type2"/>
</dbReference>
<feature type="domain" description="MannoseP isomerase/GMP-like beta-helix" evidence="2">
    <location>
        <begin position="304"/>
        <end position="351"/>
    </location>
</feature>